<keyword evidence="7" id="KW-1185">Reference proteome</keyword>
<dbReference type="GO" id="GO:0005634">
    <property type="term" value="C:nucleus"/>
    <property type="evidence" value="ECO:0007669"/>
    <property type="project" value="UniProtKB-SubCell"/>
</dbReference>
<feature type="coiled-coil region" evidence="5">
    <location>
        <begin position="140"/>
        <end position="167"/>
    </location>
</feature>
<comment type="caution">
    <text evidence="6">The sequence shown here is derived from an EMBL/GenBank/DDBJ whole genome shotgun (WGS) entry which is preliminary data.</text>
</comment>
<protein>
    <submittedName>
        <fullName evidence="6">Bromodomain-containing protein 7</fullName>
    </submittedName>
</protein>
<evidence type="ECO:0000313" key="6">
    <source>
        <dbReference type="EMBL" id="ODM88433.1"/>
    </source>
</evidence>
<evidence type="ECO:0000256" key="5">
    <source>
        <dbReference type="SAM" id="Coils"/>
    </source>
</evidence>
<evidence type="ECO:0000256" key="1">
    <source>
        <dbReference type="ARBA" id="ARBA00004123"/>
    </source>
</evidence>
<reference evidence="6 7" key="1">
    <citation type="journal article" date="2016" name="Genome Biol. Evol.">
        <title>Gene Family Evolution Reflects Adaptation to Soil Environmental Stressors in the Genome of the Collembolan Orchesella cincta.</title>
        <authorList>
            <person name="Faddeeva-Vakhrusheva A."/>
            <person name="Derks M.F."/>
            <person name="Anvar S.Y."/>
            <person name="Agamennone V."/>
            <person name="Suring W."/>
            <person name="Smit S."/>
            <person name="van Straalen N.M."/>
            <person name="Roelofs D."/>
        </authorList>
    </citation>
    <scope>NUCLEOTIDE SEQUENCE [LARGE SCALE GENOMIC DNA]</scope>
    <source>
        <tissue evidence="6">Mixed pool</tissue>
    </source>
</reference>
<keyword evidence="4" id="KW-0539">Nucleus</keyword>
<dbReference type="Pfam" id="PF12024">
    <property type="entry name" value="DUF3512"/>
    <property type="match status" value="1"/>
</dbReference>
<organism evidence="6 7">
    <name type="scientific">Orchesella cincta</name>
    <name type="common">Springtail</name>
    <name type="synonym">Podura cincta</name>
    <dbReference type="NCBI Taxonomy" id="48709"/>
    <lineage>
        <taxon>Eukaryota</taxon>
        <taxon>Metazoa</taxon>
        <taxon>Ecdysozoa</taxon>
        <taxon>Arthropoda</taxon>
        <taxon>Hexapoda</taxon>
        <taxon>Collembola</taxon>
        <taxon>Entomobryomorpha</taxon>
        <taxon>Entomobryoidea</taxon>
        <taxon>Orchesellidae</taxon>
        <taxon>Orchesellinae</taxon>
        <taxon>Orchesella</taxon>
    </lineage>
</organism>
<dbReference type="STRING" id="48709.A0A1D2M636"/>
<gene>
    <name evidence="6" type="ORF">Ocin01_18249</name>
</gene>
<keyword evidence="3" id="KW-0804">Transcription</keyword>
<accession>A0A1D2M636</accession>
<dbReference type="OMA" id="MEWENAT"/>
<dbReference type="EMBL" id="LJIJ01003607">
    <property type="protein sequence ID" value="ODM88433.1"/>
    <property type="molecule type" value="Genomic_DNA"/>
</dbReference>
<evidence type="ECO:0000256" key="4">
    <source>
        <dbReference type="ARBA" id="ARBA00023242"/>
    </source>
</evidence>
<evidence type="ECO:0000256" key="2">
    <source>
        <dbReference type="ARBA" id="ARBA00023015"/>
    </source>
</evidence>
<dbReference type="GO" id="GO:0006357">
    <property type="term" value="P:regulation of transcription by RNA polymerase II"/>
    <property type="evidence" value="ECO:0007669"/>
    <property type="project" value="TreeGrafter"/>
</dbReference>
<dbReference type="AlphaFoldDB" id="A0A1D2M636"/>
<evidence type="ECO:0000256" key="3">
    <source>
        <dbReference type="ARBA" id="ARBA00023163"/>
    </source>
</evidence>
<keyword evidence="2" id="KW-0805">Transcription regulation</keyword>
<dbReference type="PANTHER" id="PTHR22881:SF27">
    <property type="entry name" value="BROMODOMAIN CONTAINING 7_9"/>
    <property type="match status" value="1"/>
</dbReference>
<dbReference type="OrthoDB" id="21648at2759"/>
<comment type="subcellular location">
    <subcellularLocation>
        <location evidence="1">Nucleus</location>
    </subcellularLocation>
</comment>
<keyword evidence="5" id="KW-0175">Coiled coil</keyword>
<name>A0A1D2M636_ORCCI</name>
<dbReference type="InterPro" id="IPR021900">
    <property type="entry name" value="DUF3512"/>
</dbReference>
<dbReference type="InterPro" id="IPR051831">
    <property type="entry name" value="Bromodomain_contain_prot"/>
</dbReference>
<dbReference type="PANTHER" id="PTHR22881">
    <property type="entry name" value="BROMODOMAIN CONTAINING PROTEIN"/>
    <property type="match status" value="1"/>
</dbReference>
<evidence type="ECO:0000313" key="7">
    <source>
        <dbReference type="Proteomes" id="UP000094527"/>
    </source>
</evidence>
<dbReference type="Proteomes" id="UP000094527">
    <property type="component" value="Unassembled WGS sequence"/>
</dbReference>
<sequence>MGFLRQRPDGSTSLAILTPCSGVLPGTQEQPVVMNVLAGKLTQGTTQLHGSKEEKKNIQRTVKPLYYGAFSSFAPSLDSTFSNLTPTESELVRNTYGDETAIQYAESMIEFAKGCDYAMYMVDELLDTVTKGEHKRTVNVVEERKRVEEEEARIRREQEEFQEQLDMEWENATKAEASSASNDNFDSLRSLSELGIDTSFVEEFKDTGNPVVTVKLEETANLITDLQKAQNDRLRLPSQPISSLCSRAIR</sequence>
<proteinExistence type="predicted"/>